<accession>A0A428P3I4</accession>
<evidence type="ECO:0000313" key="1">
    <source>
        <dbReference type="EMBL" id="RSL47612.1"/>
    </source>
</evidence>
<name>A0A428P3I4_9HYPO</name>
<organism evidence="1 2">
    <name type="scientific">Fusarium duplospermum</name>
    <dbReference type="NCBI Taxonomy" id="1325734"/>
    <lineage>
        <taxon>Eukaryota</taxon>
        <taxon>Fungi</taxon>
        <taxon>Dikarya</taxon>
        <taxon>Ascomycota</taxon>
        <taxon>Pezizomycotina</taxon>
        <taxon>Sordariomycetes</taxon>
        <taxon>Hypocreomycetidae</taxon>
        <taxon>Hypocreales</taxon>
        <taxon>Nectriaceae</taxon>
        <taxon>Fusarium</taxon>
        <taxon>Fusarium solani species complex</taxon>
    </lineage>
</organism>
<keyword evidence="2" id="KW-1185">Reference proteome</keyword>
<proteinExistence type="predicted"/>
<reference evidence="1 2" key="1">
    <citation type="submission" date="2017-06" db="EMBL/GenBank/DDBJ databases">
        <title>Comparative genomic analysis of Ambrosia Fusariam Clade fungi.</title>
        <authorList>
            <person name="Stajich J.E."/>
            <person name="Carrillo J."/>
            <person name="Kijimoto T."/>
            <person name="Eskalen A."/>
            <person name="O'Donnell K."/>
            <person name="Kasson M."/>
        </authorList>
    </citation>
    <scope>NUCLEOTIDE SEQUENCE [LARGE SCALE GENOMIC DNA]</scope>
    <source>
        <strain evidence="1 2">NRRL62584</strain>
    </source>
</reference>
<dbReference type="AlphaFoldDB" id="A0A428P3I4"/>
<evidence type="ECO:0000313" key="2">
    <source>
        <dbReference type="Proteomes" id="UP000288168"/>
    </source>
</evidence>
<protein>
    <submittedName>
        <fullName evidence="1">Uncharacterized protein</fullName>
    </submittedName>
</protein>
<dbReference type="EMBL" id="NKCI01000213">
    <property type="protein sequence ID" value="RSL47612.1"/>
    <property type="molecule type" value="Genomic_DNA"/>
</dbReference>
<comment type="caution">
    <text evidence="1">The sequence shown here is derived from an EMBL/GenBank/DDBJ whole genome shotgun (WGS) entry which is preliminary data.</text>
</comment>
<gene>
    <name evidence="1" type="ORF">CEP54_013305</name>
</gene>
<dbReference type="OrthoDB" id="4725912at2759"/>
<sequence>MHKTHKDCINSLHKTGLGLSPPSHRCYLLAIVTLANMSLPQNNDMTLPVEQQLGSPTLQVDFSWKNLKTLVSQKDKSGESVPRYIIDYNTLRSPHLVFHPAEDKSATIGTGTLHPVSIHADYELRGRKGTLKALRRFVTSYTHLSYNYAQGPGDTPAAMTWTSSSDFKNWDFICLDESSVPVAKFSAHAWTISKVGYIEFMGPKANNPDAQEEIMITGLTLFYQMVLRTTSILSLFGAIFSRPGPIDKEAAEGSRRSVEGNEWAGYHELSSFKQKKS</sequence>
<dbReference type="Proteomes" id="UP000288168">
    <property type="component" value="Unassembled WGS sequence"/>
</dbReference>